<protein>
    <submittedName>
        <fullName evidence="1">Uncharacterized protein</fullName>
    </submittedName>
</protein>
<dbReference type="Proteomes" id="UP001148838">
    <property type="component" value="Unassembled WGS sequence"/>
</dbReference>
<keyword evidence="2" id="KW-1185">Reference proteome</keyword>
<sequence length="68" mass="7346">MTGLCESGHERSGSLRAIFNSTFKLDATLDLIDQSFPTGRLVTLEQAFPLGEEAKRNNQSRAQSCGGS</sequence>
<evidence type="ECO:0000313" key="1">
    <source>
        <dbReference type="EMBL" id="KAJ4441689.1"/>
    </source>
</evidence>
<dbReference type="EMBL" id="JAJSOF020000015">
    <property type="protein sequence ID" value="KAJ4441689.1"/>
    <property type="molecule type" value="Genomic_DNA"/>
</dbReference>
<proteinExistence type="predicted"/>
<name>A0ABQ8T5B7_PERAM</name>
<gene>
    <name evidence="1" type="ORF">ANN_11547</name>
</gene>
<organism evidence="1 2">
    <name type="scientific">Periplaneta americana</name>
    <name type="common">American cockroach</name>
    <name type="synonym">Blatta americana</name>
    <dbReference type="NCBI Taxonomy" id="6978"/>
    <lineage>
        <taxon>Eukaryota</taxon>
        <taxon>Metazoa</taxon>
        <taxon>Ecdysozoa</taxon>
        <taxon>Arthropoda</taxon>
        <taxon>Hexapoda</taxon>
        <taxon>Insecta</taxon>
        <taxon>Pterygota</taxon>
        <taxon>Neoptera</taxon>
        <taxon>Polyneoptera</taxon>
        <taxon>Dictyoptera</taxon>
        <taxon>Blattodea</taxon>
        <taxon>Blattoidea</taxon>
        <taxon>Blattidae</taxon>
        <taxon>Blattinae</taxon>
        <taxon>Periplaneta</taxon>
    </lineage>
</organism>
<accession>A0ABQ8T5B7</accession>
<reference evidence="1 2" key="1">
    <citation type="journal article" date="2022" name="Allergy">
        <title>Genome assembly and annotation of Periplaneta americana reveal a comprehensive cockroach allergen profile.</title>
        <authorList>
            <person name="Wang L."/>
            <person name="Xiong Q."/>
            <person name="Saelim N."/>
            <person name="Wang L."/>
            <person name="Nong W."/>
            <person name="Wan A.T."/>
            <person name="Shi M."/>
            <person name="Liu X."/>
            <person name="Cao Q."/>
            <person name="Hui J.H.L."/>
            <person name="Sookrung N."/>
            <person name="Leung T.F."/>
            <person name="Tungtrongchitr A."/>
            <person name="Tsui S.K.W."/>
        </authorList>
    </citation>
    <scope>NUCLEOTIDE SEQUENCE [LARGE SCALE GENOMIC DNA]</scope>
    <source>
        <strain evidence="1">PWHHKU_190912</strain>
    </source>
</reference>
<evidence type="ECO:0000313" key="2">
    <source>
        <dbReference type="Proteomes" id="UP001148838"/>
    </source>
</evidence>
<comment type="caution">
    <text evidence="1">The sequence shown here is derived from an EMBL/GenBank/DDBJ whole genome shotgun (WGS) entry which is preliminary data.</text>
</comment>